<gene>
    <name evidence="2" type="ORF">EVAR_14537_1</name>
</gene>
<evidence type="ECO:0000313" key="3">
    <source>
        <dbReference type="Proteomes" id="UP000299102"/>
    </source>
</evidence>
<dbReference type="AlphaFoldDB" id="A0A4C1U3D4"/>
<dbReference type="Proteomes" id="UP000299102">
    <property type="component" value="Unassembled WGS sequence"/>
</dbReference>
<evidence type="ECO:0000256" key="1">
    <source>
        <dbReference type="SAM" id="MobiDB-lite"/>
    </source>
</evidence>
<reference evidence="2 3" key="1">
    <citation type="journal article" date="2019" name="Commun. Biol.">
        <title>The bagworm genome reveals a unique fibroin gene that provides high tensile strength.</title>
        <authorList>
            <person name="Kono N."/>
            <person name="Nakamura H."/>
            <person name="Ohtoshi R."/>
            <person name="Tomita M."/>
            <person name="Numata K."/>
            <person name="Arakawa K."/>
        </authorList>
    </citation>
    <scope>NUCLEOTIDE SEQUENCE [LARGE SCALE GENOMIC DNA]</scope>
</reference>
<feature type="compositionally biased region" description="Acidic residues" evidence="1">
    <location>
        <begin position="105"/>
        <end position="132"/>
    </location>
</feature>
<feature type="compositionally biased region" description="Acidic residues" evidence="1">
    <location>
        <begin position="26"/>
        <end position="38"/>
    </location>
</feature>
<feature type="compositionally biased region" description="Basic and acidic residues" evidence="1">
    <location>
        <begin position="61"/>
        <end position="70"/>
    </location>
</feature>
<dbReference type="OrthoDB" id="118105at2759"/>
<name>A0A4C1U3D4_EUMVA</name>
<accession>A0A4C1U3D4</accession>
<sequence>MSKAQKDHEIEAALLEMFDFPSDPNQSEDDNESDEEETSYNATKLKRILEEIDDPGSEGNRPWDRKEKWAWYRMGKRTRSGKGGSTRGTRQKRRVRKGGKSPDREDSDSTDENDLAEAQVDLEENASDEDEDMWKKSSWTADRPEPDIFDSIPLSPTRMLPSNARPIRHFEKNFTQDVF</sequence>
<keyword evidence="3" id="KW-1185">Reference proteome</keyword>
<feature type="region of interest" description="Disordered" evidence="1">
    <location>
        <begin position="1"/>
        <end position="163"/>
    </location>
</feature>
<protein>
    <submittedName>
        <fullName evidence="2">Uncharacterized protein</fullName>
    </submittedName>
</protein>
<comment type="caution">
    <text evidence="2">The sequence shown here is derived from an EMBL/GenBank/DDBJ whole genome shotgun (WGS) entry which is preliminary data.</text>
</comment>
<feature type="compositionally biased region" description="Basic residues" evidence="1">
    <location>
        <begin position="89"/>
        <end position="99"/>
    </location>
</feature>
<evidence type="ECO:0000313" key="2">
    <source>
        <dbReference type="EMBL" id="GBP20811.1"/>
    </source>
</evidence>
<dbReference type="EMBL" id="BGZK01000122">
    <property type="protein sequence ID" value="GBP20811.1"/>
    <property type="molecule type" value="Genomic_DNA"/>
</dbReference>
<organism evidence="2 3">
    <name type="scientific">Eumeta variegata</name>
    <name type="common">Bagworm moth</name>
    <name type="synonym">Eumeta japonica</name>
    <dbReference type="NCBI Taxonomy" id="151549"/>
    <lineage>
        <taxon>Eukaryota</taxon>
        <taxon>Metazoa</taxon>
        <taxon>Ecdysozoa</taxon>
        <taxon>Arthropoda</taxon>
        <taxon>Hexapoda</taxon>
        <taxon>Insecta</taxon>
        <taxon>Pterygota</taxon>
        <taxon>Neoptera</taxon>
        <taxon>Endopterygota</taxon>
        <taxon>Lepidoptera</taxon>
        <taxon>Glossata</taxon>
        <taxon>Ditrysia</taxon>
        <taxon>Tineoidea</taxon>
        <taxon>Psychidae</taxon>
        <taxon>Oiketicinae</taxon>
        <taxon>Eumeta</taxon>
    </lineage>
</organism>
<proteinExistence type="predicted"/>
<feature type="compositionally biased region" description="Basic and acidic residues" evidence="1">
    <location>
        <begin position="1"/>
        <end position="11"/>
    </location>
</feature>